<dbReference type="InParanoid" id="A8PWK9"/>
<dbReference type="STRING" id="425265.A8PWK9"/>
<name>A8PWK9_MALGO</name>
<dbReference type="VEuPathDB" id="FungiDB:MGL_1136"/>
<proteinExistence type="predicted"/>
<keyword evidence="1" id="KW-1133">Transmembrane helix</keyword>
<evidence type="ECO:0000313" key="3">
    <source>
        <dbReference type="Proteomes" id="UP000008837"/>
    </source>
</evidence>
<feature type="transmembrane region" description="Helical" evidence="1">
    <location>
        <begin position="142"/>
        <end position="162"/>
    </location>
</feature>
<dbReference type="KEGG" id="mgl:MGL_1136"/>
<keyword evidence="3" id="KW-1185">Reference proteome</keyword>
<dbReference type="Proteomes" id="UP000008837">
    <property type="component" value="Unassembled WGS sequence"/>
</dbReference>
<reference evidence="2 3" key="1">
    <citation type="journal article" date="2007" name="Proc. Natl. Acad. Sci. U.S.A.">
        <title>Dandruff-associated Malassezia genomes reveal convergent and divergent virulence traits shared with plant and human fungal pathogens.</title>
        <authorList>
            <person name="Xu J."/>
            <person name="Saunders C.W."/>
            <person name="Hu P."/>
            <person name="Grant R.A."/>
            <person name="Boekhout T."/>
            <person name="Kuramae E.E."/>
            <person name="Kronstad J.W."/>
            <person name="Deangelis Y.M."/>
            <person name="Reeder N.L."/>
            <person name="Johnstone K.R."/>
            <person name="Leland M."/>
            <person name="Fieno A.M."/>
            <person name="Begley W.M."/>
            <person name="Sun Y."/>
            <person name="Lacey M.P."/>
            <person name="Chaudhary T."/>
            <person name="Keough T."/>
            <person name="Chu L."/>
            <person name="Sears R."/>
            <person name="Yuan B."/>
            <person name="Dawson T.L.Jr."/>
        </authorList>
    </citation>
    <scope>NUCLEOTIDE SEQUENCE [LARGE SCALE GENOMIC DNA]</scope>
    <source>
        <strain evidence="3">ATCC MYA-4612 / CBS 7966</strain>
    </source>
</reference>
<sequence>MYLWNRLVQDVPMPAEPGWCIPSAIWLNATDECCRYPNDTLACFQSAKIQKCLRPMYLFDMPQSVRCRETCDAGVCAVPDPHAPALVRVGIDYGAMTGLVVLRGPFRGLSQSMHVSTHTLRAPWSFLIPPAWVDALLMSMTYVFQLVLVVNSALLVLNMLPIPTLDGSLYLRLCLQQLYIFWSDTNGRGSLSSCDIEDPGEAVPAYSLHRLDYIQSLCEMATCIVTGIAFMGSILTTLAHT</sequence>
<accession>A8PWK9</accession>
<keyword evidence="1" id="KW-0812">Transmembrane</keyword>
<dbReference type="OrthoDB" id="7694678at2759"/>
<evidence type="ECO:0000256" key="1">
    <source>
        <dbReference type="SAM" id="Phobius"/>
    </source>
</evidence>
<evidence type="ECO:0000313" key="2">
    <source>
        <dbReference type="EMBL" id="EDP44654.1"/>
    </source>
</evidence>
<dbReference type="EMBL" id="AAYY01000003">
    <property type="protein sequence ID" value="EDP44654.1"/>
    <property type="molecule type" value="Genomic_DNA"/>
</dbReference>
<comment type="caution">
    <text evidence="2">The sequence shown here is derived from an EMBL/GenBank/DDBJ whole genome shotgun (WGS) entry which is preliminary data.</text>
</comment>
<dbReference type="GeneID" id="5856173"/>
<gene>
    <name evidence="2" type="ORF">MGL_1136</name>
</gene>
<dbReference type="AlphaFoldDB" id="A8PWK9"/>
<feature type="transmembrane region" description="Helical" evidence="1">
    <location>
        <begin position="213"/>
        <end position="239"/>
    </location>
</feature>
<dbReference type="RefSeq" id="XP_001731868.1">
    <property type="nucleotide sequence ID" value="XM_001731816.1"/>
</dbReference>
<keyword evidence="1" id="KW-0472">Membrane</keyword>
<organism evidence="2 3">
    <name type="scientific">Malassezia globosa (strain ATCC MYA-4612 / CBS 7966)</name>
    <name type="common">Dandruff-associated fungus</name>
    <dbReference type="NCBI Taxonomy" id="425265"/>
    <lineage>
        <taxon>Eukaryota</taxon>
        <taxon>Fungi</taxon>
        <taxon>Dikarya</taxon>
        <taxon>Basidiomycota</taxon>
        <taxon>Ustilaginomycotina</taxon>
        <taxon>Malasseziomycetes</taxon>
        <taxon>Malasseziales</taxon>
        <taxon>Malasseziaceae</taxon>
        <taxon>Malassezia</taxon>
    </lineage>
</organism>
<protein>
    <submittedName>
        <fullName evidence="2">Uncharacterized protein</fullName>
    </submittedName>
</protein>